<feature type="compositionally biased region" description="Acidic residues" evidence="1">
    <location>
        <begin position="85"/>
        <end position="98"/>
    </location>
</feature>
<evidence type="ECO:0000259" key="2">
    <source>
        <dbReference type="Pfam" id="PF10551"/>
    </source>
</evidence>
<feature type="region of interest" description="Disordered" evidence="1">
    <location>
        <begin position="486"/>
        <end position="625"/>
    </location>
</feature>
<reference evidence="3 4" key="1">
    <citation type="submission" date="2017-11" db="EMBL/GenBank/DDBJ databases">
        <title>De-novo sequencing of pomegranate (Punica granatum L.) genome.</title>
        <authorList>
            <person name="Akparov Z."/>
            <person name="Amiraslanov A."/>
            <person name="Hajiyeva S."/>
            <person name="Abbasov M."/>
            <person name="Kaur K."/>
            <person name="Hamwieh A."/>
            <person name="Solovyev V."/>
            <person name="Salamov A."/>
            <person name="Braich B."/>
            <person name="Kosarev P."/>
            <person name="Mahmoud A."/>
            <person name="Hajiyev E."/>
            <person name="Babayeva S."/>
            <person name="Izzatullayeva V."/>
            <person name="Mammadov A."/>
            <person name="Mammadov A."/>
            <person name="Sharifova S."/>
            <person name="Ojaghi J."/>
            <person name="Eynullazada K."/>
            <person name="Bayramov B."/>
            <person name="Abdulazimova A."/>
            <person name="Shahmuradov I."/>
        </authorList>
    </citation>
    <scope>NUCLEOTIDE SEQUENCE [LARGE SCALE GENOMIC DNA]</scope>
    <source>
        <strain evidence="4">cv. AG2017</strain>
        <tissue evidence="3">Leaf</tissue>
    </source>
</reference>
<dbReference type="PANTHER" id="PTHR31973:SF187">
    <property type="entry name" value="MUTATOR TRANSPOSASE MUDRA PROTEIN"/>
    <property type="match status" value="1"/>
</dbReference>
<sequence>MDGDFRFVREPSGNTLRTIDVVMHHGGKFVRDPILRYEEVNEPCKEVHLYFEHNVVDVLEEISLDEVRELERKRMQEESHRGEEADQGEVGDQEEDDDQGRKDDQGQEDDQEEERDQEDEGDQEKEGDQEDDIIEDSSYKLGLDDNNSEEFDDGRVDSGGGEGVQGGEGEVQGGEESTLSGKKMERKCNEKSSYSTSKSIKKKGYKSKERFKDKTTAEMEHMFVGTFSFVQEMEGSTTDEIYRRPATFSSAVASATTGAAAGASTSDANFEEEQVCEGYETDEMKSIHDEDSDNEVTRPLIGLDGCFLKRYYDRQLLSAMSQDGNNSFYVIAYGIMNVENKENWIWFLENLVNDLRDPVEKGFTCISDRQKGLDSDLELVCHGAPHRYCCRHIFANFIKKFSNTPEYERAFWACAKATAQRYFAEAMMVLDRLNKDAAKWLDDIPTDSKMVKTQALIAKSQGPLCKQIQMKLDKLHQKAIYWTPHWSGDPNRAKFERKPGKPKTKRKKAPEEDSNPHKIKRKLGPPSCSRYKQVGHKKTSCKANLGDGDTAAATNETRPSDVPVDGANEETIASQVPGEGGSATAGDNANDAPAVAQDGHFGPIPSQPELQSAQPLQTDHHSTTHDPCQYFPYADDFANIQVTPPGGIAFRPPPMRPSMMPHPRALITKKTIEGTSAGTAQRFAAFMNTGVPRPPQ</sequence>
<comment type="caution">
    <text evidence="3">The sequence shown here is derived from an EMBL/GenBank/DDBJ whole genome shotgun (WGS) entry which is preliminary data.</text>
</comment>
<feature type="compositionally biased region" description="Gly residues" evidence="1">
    <location>
        <begin position="157"/>
        <end position="172"/>
    </location>
</feature>
<dbReference type="Pfam" id="PF10551">
    <property type="entry name" value="MULE"/>
    <property type="match status" value="1"/>
</dbReference>
<keyword evidence="4" id="KW-1185">Reference proteome</keyword>
<dbReference type="PANTHER" id="PTHR31973">
    <property type="entry name" value="POLYPROTEIN, PUTATIVE-RELATED"/>
    <property type="match status" value="1"/>
</dbReference>
<evidence type="ECO:0000313" key="3">
    <source>
        <dbReference type="EMBL" id="PKI52041.1"/>
    </source>
</evidence>
<proteinExistence type="predicted"/>
<accession>A0A2I0J720</accession>
<feature type="domain" description="MULE transposase" evidence="2">
    <location>
        <begin position="301"/>
        <end position="396"/>
    </location>
</feature>
<protein>
    <recommendedName>
        <fullName evidence="2">MULE transposase domain-containing protein</fullName>
    </recommendedName>
</protein>
<name>A0A2I0J720_PUNGR</name>
<dbReference type="AlphaFoldDB" id="A0A2I0J720"/>
<feature type="region of interest" description="Disordered" evidence="1">
    <location>
        <begin position="73"/>
        <end position="201"/>
    </location>
</feature>
<feature type="compositionally biased region" description="Polar residues" evidence="1">
    <location>
        <begin position="608"/>
        <end position="617"/>
    </location>
</feature>
<evidence type="ECO:0000313" key="4">
    <source>
        <dbReference type="Proteomes" id="UP000233551"/>
    </source>
</evidence>
<gene>
    <name evidence="3" type="ORF">CRG98_027573</name>
</gene>
<dbReference type="Proteomes" id="UP000233551">
    <property type="component" value="Unassembled WGS sequence"/>
</dbReference>
<evidence type="ECO:0000256" key="1">
    <source>
        <dbReference type="SAM" id="MobiDB-lite"/>
    </source>
</evidence>
<dbReference type="InterPro" id="IPR018289">
    <property type="entry name" value="MULE_transposase_dom"/>
</dbReference>
<dbReference type="EMBL" id="PGOL01001978">
    <property type="protein sequence ID" value="PKI52041.1"/>
    <property type="molecule type" value="Genomic_DNA"/>
</dbReference>
<organism evidence="3 4">
    <name type="scientific">Punica granatum</name>
    <name type="common">Pomegranate</name>
    <dbReference type="NCBI Taxonomy" id="22663"/>
    <lineage>
        <taxon>Eukaryota</taxon>
        <taxon>Viridiplantae</taxon>
        <taxon>Streptophyta</taxon>
        <taxon>Embryophyta</taxon>
        <taxon>Tracheophyta</taxon>
        <taxon>Spermatophyta</taxon>
        <taxon>Magnoliopsida</taxon>
        <taxon>eudicotyledons</taxon>
        <taxon>Gunneridae</taxon>
        <taxon>Pentapetalae</taxon>
        <taxon>rosids</taxon>
        <taxon>malvids</taxon>
        <taxon>Myrtales</taxon>
        <taxon>Lythraceae</taxon>
        <taxon>Punica</taxon>
    </lineage>
</organism>
<feature type="compositionally biased region" description="Acidic residues" evidence="1">
    <location>
        <begin position="106"/>
        <end position="135"/>
    </location>
</feature>
<feature type="compositionally biased region" description="Basic and acidic residues" evidence="1">
    <location>
        <begin position="73"/>
        <end position="84"/>
    </location>
</feature>